<reference evidence="1 2" key="1">
    <citation type="submission" date="2020-04" db="EMBL/GenBank/DDBJ databases">
        <authorList>
            <person name="Hitch T.C.A."/>
            <person name="Wylensek D."/>
            <person name="Clavel T."/>
        </authorList>
    </citation>
    <scope>NUCLEOTIDE SEQUENCE [LARGE SCALE GENOMIC DNA]</scope>
    <source>
        <strain evidence="1 2">WB01_D5_05</strain>
    </source>
</reference>
<protein>
    <recommendedName>
        <fullName evidence="3">DUF4145 domain-containing protein</fullName>
    </recommendedName>
</protein>
<evidence type="ECO:0008006" key="3">
    <source>
        <dbReference type="Google" id="ProtNLM"/>
    </source>
</evidence>
<dbReference type="Proteomes" id="UP000561326">
    <property type="component" value="Unassembled WGS sequence"/>
</dbReference>
<dbReference type="EMBL" id="JABAGO010000122">
    <property type="protein sequence ID" value="NMF01588.1"/>
    <property type="molecule type" value="Genomic_DNA"/>
</dbReference>
<dbReference type="RefSeq" id="WP_168976859.1">
    <property type="nucleotide sequence ID" value="NZ_JABAGO010000122.1"/>
</dbReference>
<evidence type="ECO:0000313" key="2">
    <source>
        <dbReference type="Proteomes" id="UP000561326"/>
    </source>
</evidence>
<sequence>MKDIKHQMHIDELMGVIREYDEQSLNERAERYAFLLSLENGKENTMFHGEIAHLAFFAAGNAYINAHFIGSVVLAQVVIEHTLNQIFFAIGEDMTRESFPNLIRKAEEKEWITNEEHEAFSILKDIRNPYVHFRNPLNKHTLLKRTLDSGKEQYEILEEDAKHAITAMYKLINKTTF</sequence>
<gene>
    <name evidence="1" type="ORF">HF838_25780</name>
</gene>
<comment type="caution">
    <text evidence="1">The sequence shown here is derived from an EMBL/GenBank/DDBJ whole genome shotgun (WGS) entry which is preliminary data.</text>
</comment>
<evidence type="ECO:0000313" key="1">
    <source>
        <dbReference type="EMBL" id="NMF01588.1"/>
    </source>
</evidence>
<name>A0A848D624_ANEAE</name>
<proteinExistence type="predicted"/>
<accession>A0A848D624</accession>
<organism evidence="1 2">
    <name type="scientific">Aneurinibacillus aneurinilyticus</name>
    <name type="common">Bacillus aneurinolyticus</name>
    <dbReference type="NCBI Taxonomy" id="1391"/>
    <lineage>
        <taxon>Bacteria</taxon>
        <taxon>Bacillati</taxon>
        <taxon>Bacillota</taxon>
        <taxon>Bacilli</taxon>
        <taxon>Bacillales</taxon>
        <taxon>Paenibacillaceae</taxon>
        <taxon>Aneurinibacillus group</taxon>
        <taxon>Aneurinibacillus</taxon>
    </lineage>
</organism>
<dbReference type="AlphaFoldDB" id="A0A848D624"/>